<sequence length="129" mass="14566">MFLEAKIADLEMLHWQSTEARTNKLGWAVSNVGLPTNATNTLYKSVLFGQYGSTNDSELFQSTRLSVGSLRYYGLGLENGNYTLNLQFAEGLIQDPPLHESTGRRMFDVYIQLDLHLKAKLHDLVNDVE</sequence>
<evidence type="ECO:0000313" key="3">
    <source>
        <dbReference type="Proteomes" id="UP001454036"/>
    </source>
</evidence>
<dbReference type="Pfam" id="PF11721">
    <property type="entry name" value="Malectin"/>
    <property type="match status" value="1"/>
</dbReference>
<dbReference type="PANTHER" id="PTHR34081:SF1">
    <property type="entry name" value="MALECTIN, LEUCINE-RICH REPEAT DOMAIN, L DOMAIN-LIKE PROTEIN-RELATED"/>
    <property type="match status" value="1"/>
</dbReference>
<proteinExistence type="predicted"/>
<comment type="caution">
    <text evidence="2">The sequence shown here is derived from an EMBL/GenBank/DDBJ whole genome shotgun (WGS) entry which is preliminary data.</text>
</comment>
<dbReference type="EMBL" id="BAABME010016124">
    <property type="protein sequence ID" value="GAA0144578.1"/>
    <property type="molecule type" value="Genomic_DNA"/>
</dbReference>
<dbReference type="InterPro" id="IPR021720">
    <property type="entry name" value="Malectin_dom"/>
</dbReference>
<evidence type="ECO:0000313" key="2">
    <source>
        <dbReference type="EMBL" id="GAA0144578.1"/>
    </source>
</evidence>
<protein>
    <recommendedName>
        <fullName evidence="1">Malectin domain-containing protein</fullName>
    </recommendedName>
</protein>
<reference evidence="2 3" key="1">
    <citation type="submission" date="2024-01" db="EMBL/GenBank/DDBJ databases">
        <title>The complete chloroplast genome sequence of Lithospermum erythrorhizon: insights into the phylogenetic relationship among Boraginaceae species and the maternal lineages of purple gromwells.</title>
        <authorList>
            <person name="Okada T."/>
            <person name="Watanabe K."/>
        </authorList>
    </citation>
    <scope>NUCLEOTIDE SEQUENCE [LARGE SCALE GENOMIC DNA]</scope>
</reference>
<dbReference type="AlphaFoldDB" id="A0AAV3P008"/>
<evidence type="ECO:0000259" key="1">
    <source>
        <dbReference type="Pfam" id="PF11721"/>
    </source>
</evidence>
<name>A0AAV3P008_LITER</name>
<dbReference type="Gene3D" id="2.60.120.430">
    <property type="entry name" value="Galactose-binding lectin"/>
    <property type="match status" value="1"/>
</dbReference>
<gene>
    <name evidence="2" type="ORF">LIER_35961</name>
</gene>
<dbReference type="Proteomes" id="UP001454036">
    <property type="component" value="Unassembled WGS sequence"/>
</dbReference>
<accession>A0AAV3P008</accession>
<feature type="domain" description="Malectin" evidence="1">
    <location>
        <begin position="49"/>
        <end position="117"/>
    </location>
</feature>
<organism evidence="2 3">
    <name type="scientific">Lithospermum erythrorhizon</name>
    <name type="common">Purple gromwell</name>
    <name type="synonym">Lithospermum officinale var. erythrorhizon</name>
    <dbReference type="NCBI Taxonomy" id="34254"/>
    <lineage>
        <taxon>Eukaryota</taxon>
        <taxon>Viridiplantae</taxon>
        <taxon>Streptophyta</taxon>
        <taxon>Embryophyta</taxon>
        <taxon>Tracheophyta</taxon>
        <taxon>Spermatophyta</taxon>
        <taxon>Magnoliopsida</taxon>
        <taxon>eudicotyledons</taxon>
        <taxon>Gunneridae</taxon>
        <taxon>Pentapetalae</taxon>
        <taxon>asterids</taxon>
        <taxon>lamiids</taxon>
        <taxon>Boraginales</taxon>
        <taxon>Boraginaceae</taxon>
        <taxon>Boraginoideae</taxon>
        <taxon>Lithospermeae</taxon>
        <taxon>Lithospermum</taxon>
    </lineage>
</organism>
<keyword evidence="3" id="KW-1185">Reference proteome</keyword>
<dbReference type="PANTHER" id="PTHR34081">
    <property type="entry name" value="MALECTIN DOMAIN-CONTAINING PROTEIN"/>
    <property type="match status" value="1"/>
</dbReference>